<gene>
    <name evidence="2" type="ORF">H4W80_007348</name>
</gene>
<proteinExistence type="predicted"/>
<evidence type="ECO:0000313" key="3">
    <source>
        <dbReference type="Proteomes" id="UP000633509"/>
    </source>
</evidence>
<dbReference type="EMBL" id="JADBEK010000001">
    <property type="protein sequence ID" value="MBE1589090.1"/>
    <property type="molecule type" value="Genomic_DNA"/>
</dbReference>
<feature type="region of interest" description="Disordered" evidence="1">
    <location>
        <begin position="108"/>
        <end position="154"/>
    </location>
</feature>
<feature type="compositionally biased region" description="Basic and acidic residues" evidence="1">
    <location>
        <begin position="18"/>
        <end position="28"/>
    </location>
</feature>
<accession>A0ABR9M929</accession>
<organism evidence="2 3">
    <name type="scientific">Nonomuraea angiospora</name>
    <dbReference type="NCBI Taxonomy" id="46172"/>
    <lineage>
        <taxon>Bacteria</taxon>
        <taxon>Bacillati</taxon>
        <taxon>Actinomycetota</taxon>
        <taxon>Actinomycetes</taxon>
        <taxon>Streptosporangiales</taxon>
        <taxon>Streptosporangiaceae</taxon>
        <taxon>Nonomuraea</taxon>
    </lineage>
</organism>
<dbReference type="Proteomes" id="UP000633509">
    <property type="component" value="Unassembled WGS sequence"/>
</dbReference>
<protein>
    <submittedName>
        <fullName evidence="2">Uncharacterized protein</fullName>
    </submittedName>
</protein>
<comment type="caution">
    <text evidence="2">The sequence shown here is derived from an EMBL/GenBank/DDBJ whole genome shotgun (WGS) entry which is preliminary data.</text>
</comment>
<name>A0ABR9M929_9ACTN</name>
<feature type="region of interest" description="Disordered" evidence="1">
    <location>
        <begin position="1"/>
        <end position="96"/>
    </location>
</feature>
<keyword evidence="3" id="KW-1185">Reference proteome</keyword>
<evidence type="ECO:0000313" key="2">
    <source>
        <dbReference type="EMBL" id="MBE1589090.1"/>
    </source>
</evidence>
<evidence type="ECO:0000256" key="1">
    <source>
        <dbReference type="SAM" id="MobiDB-lite"/>
    </source>
</evidence>
<feature type="region of interest" description="Disordered" evidence="1">
    <location>
        <begin position="191"/>
        <end position="246"/>
    </location>
</feature>
<reference evidence="2 3" key="1">
    <citation type="submission" date="2020-10" db="EMBL/GenBank/DDBJ databases">
        <title>Sequencing the genomes of 1000 actinobacteria strains.</title>
        <authorList>
            <person name="Klenk H.-P."/>
        </authorList>
    </citation>
    <scope>NUCLEOTIDE SEQUENCE [LARGE SCALE GENOMIC DNA]</scope>
    <source>
        <strain evidence="2 3">DSM 43173</strain>
    </source>
</reference>
<sequence length="246" mass="24816">MPPHGALEAAQGRAPRRALRERGQERFPRRALQARHAGAPRAGRSGSGTGAPALGARGAAQGHACAGALRTAQGRSHAGRSGTPAPGAPGVAQGHACAGAPRGGLGNACAGVPDGHPHDPRRRHNRARPPAAARERRAPSHAVSPTRRGEGRAWRPEGAWRDRPAVVQALGPPGRPAVVLAPETSCSAHPPCSAAPGGPERHAVVPTSAFWGGDGGPGRASAWSSSSQGARAGTRGHGVEAIGFRS</sequence>